<dbReference type="AlphaFoldDB" id="L0D8H9"/>
<dbReference type="HOGENOM" id="CLU_020027_14_4_0"/>
<dbReference type="STRING" id="886293.Sinac_0491"/>
<dbReference type="InterPro" id="IPR050789">
    <property type="entry name" value="Diverse_Enzym_Activities"/>
</dbReference>
<protein>
    <submittedName>
        <fullName evidence="2">Penicillin-binding protein, beta-lactamase class C</fullName>
    </submittedName>
</protein>
<dbReference type="PANTHER" id="PTHR43283">
    <property type="entry name" value="BETA-LACTAMASE-RELATED"/>
    <property type="match status" value="1"/>
</dbReference>
<organism evidence="2 3">
    <name type="scientific">Singulisphaera acidiphila (strain ATCC BAA-1392 / DSM 18658 / VKM B-2454 / MOB10)</name>
    <dbReference type="NCBI Taxonomy" id="886293"/>
    <lineage>
        <taxon>Bacteria</taxon>
        <taxon>Pseudomonadati</taxon>
        <taxon>Planctomycetota</taxon>
        <taxon>Planctomycetia</taxon>
        <taxon>Isosphaerales</taxon>
        <taxon>Isosphaeraceae</taxon>
        <taxon>Singulisphaera</taxon>
    </lineage>
</organism>
<dbReference type="OrthoDB" id="9801061at2"/>
<dbReference type="EMBL" id="CP003364">
    <property type="protein sequence ID" value="AGA24926.1"/>
    <property type="molecule type" value="Genomic_DNA"/>
</dbReference>
<evidence type="ECO:0000313" key="2">
    <source>
        <dbReference type="EMBL" id="AGA24926.1"/>
    </source>
</evidence>
<reference evidence="2 3" key="1">
    <citation type="submission" date="2012-02" db="EMBL/GenBank/DDBJ databases">
        <title>Complete sequence of chromosome of Singulisphaera acidiphila DSM 18658.</title>
        <authorList>
            <consortium name="US DOE Joint Genome Institute (JGI-PGF)"/>
            <person name="Lucas S."/>
            <person name="Copeland A."/>
            <person name="Lapidus A."/>
            <person name="Glavina del Rio T."/>
            <person name="Dalin E."/>
            <person name="Tice H."/>
            <person name="Bruce D."/>
            <person name="Goodwin L."/>
            <person name="Pitluck S."/>
            <person name="Peters L."/>
            <person name="Ovchinnikova G."/>
            <person name="Chertkov O."/>
            <person name="Kyrpides N."/>
            <person name="Mavromatis K."/>
            <person name="Ivanova N."/>
            <person name="Brettin T."/>
            <person name="Detter J.C."/>
            <person name="Han C."/>
            <person name="Larimer F."/>
            <person name="Land M."/>
            <person name="Hauser L."/>
            <person name="Markowitz V."/>
            <person name="Cheng J.-F."/>
            <person name="Hugenholtz P."/>
            <person name="Woyke T."/>
            <person name="Wu D."/>
            <person name="Tindall B."/>
            <person name="Pomrenke H."/>
            <person name="Brambilla E."/>
            <person name="Klenk H.-P."/>
            <person name="Eisen J.A."/>
        </authorList>
    </citation>
    <scope>NUCLEOTIDE SEQUENCE [LARGE SCALE GENOMIC DNA]</scope>
    <source>
        <strain evidence="3">ATCC BAA-1392 / DSM 18658 / VKM B-2454 / MOB10</strain>
    </source>
</reference>
<dbReference type="Gene3D" id="3.40.710.10">
    <property type="entry name" value="DD-peptidase/beta-lactamase superfamily"/>
    <property type="match status" value="1"/>
</dbReference>
<dbReference type="KEGG" id="saci:Sinac_0491"/>
<dbReference type="Proteomes" id="UP000010798">
    <property type="component" value="Chromosome"/>
</dbReference>
<dbReference type="InterPro" id="IPR012338">
    <property type="entry name" value="Beta-lactam/transpept-like"/>
</dbReference>
<evidence type="ECO:0000259" key="1">
    <source>
        <dbReference type="Pfam" id="PF00144"/>
    </source>
</evidence>
<dbReference type="SUPFAM" id="SSF56601">
    <property type="entry name" value="beta-lactamase/transpeptidase-like"/>
    <property type="match status" value="1"/>
</dbReference>
<proteinExistence type="predicted"/>
<dbReference type="Pfam" id="PF00144">
    <property type="entry name" value="Beta-lactamase"/>
    <property type="match status" value="1"/>
</dbReference>
<sequence length="398" mass="42391">MVKRRAFLGEVTLGIAAYGASVGRVFAAQAAGDKPAPSSSTSPVEEPAVPRASEAIDRVLAPIREQYHLPGLVGGLVQGDRLESIGVAGVRKLGSPALFRVTDQVHIGSDTKAMTATMIGSLVDEGKLSWGATFAEVFPDQAKKMDAGFRGVTLWDLLTHRAGLPANSSWWLLGAKRSTTEQRRVLMAAMLQNAPLTKPGTKFAYSNVGYALAGLMAEQVTGQSWETLMRKRLFEPLKMTSAGFGPPGTKGEVDQPWGHEPNGKSFQPQQKDNVPAMGPAGTVHCTLADWAQFAILHLQAARGKPRLLKAATFEKLQTPPAGAEYAGGWLVIDRPWAGGPALTHSGSNTMWYATLWIAPKRDFAVLAATNAGGEEASKACDAAITGLIEHHRRLGHGV</sequence>
<evidence type="ECO:0000313" key="3">
    <source>
        <dbReference type="Proteomes" id="UP000010798"/>
    </source>
</evidence>
<keyword evidence="3" id="KW-1185">Reference proteome</keyword>
<dbReference type="RefSeq" id="WP_015244111.1">
    <property type="nucleotide sequence ID" value="NC_019892.1"/>
</dbReference>
<accession>L0D8H9</accession>
<gene>
    <name evidence="2" type="ordered locus">Sinac_0491</name>
</gene>
<name>L0D8H9_SINAD</name>
<feature type="domain" description="Beta-lactamase-related" evidence="1">
    <location>
        <begin position="56"/>
        <end position="377"/>
    </location>
</feature>
<dbReference type="InterPro" id="IPR001466">
    <property type="entry name" value="Beta-lactam-related"/>
</dbReference>
<dbReference type="eggNOG" id="COG1680">
    <property type="taxonomic scope" value="Bacteria"/>
</dbReference>